<keyword evidence="2" id="KW-0689">Ribosomal protein</keyword>
<dbReference type="InterPro" id="IPR001865">
    <property type="entry name" value="Ribosomal_uS2"/>
</dbReference>
<feature type="compositionally biased region" description="Polar residues" evidence="4">
    <location>
        <begin position="899"/>
        <end position="910"/>
    </location>
</feature>
<comment type="similarity">
    <text evidence="1">Belongs to the universal ribosomal protein uS2 family.</text>
</comment>
<dbReference type="GO" id="GO:0005763">
    <property type="term" value="C:mitochondrial small ribosomal subunit"/>
    <property type="evidence" value="ECO:0007669"/>
    <property type="project" value="TreeGrafter"/>
</dbReference>
<feature type="region of interest" description="Disordered" evidence="4">
    <location>
        <begin position="899"/>
        <end position="1015"/>
    </location>
</feature>
<dbReference type="InterPro" id="IPR011021">
    <property type="entry name" value="Arrestin-like_N"/>
</dbReference>
<sequence length="1197" mass="129480">MASAAQRLQRLIPTQCVPASLQPHSHNHTNAVNQLTVRALLASNAHLGHAAHTQHKNMLPFVHGTRGGVSLINLDHTLSALRRAIGVAKTVASNASSPAGIVFVGTRPALHALVSDAAIACGAAFVTNWVGGTLTNRERVLRRSVGYDPDRVAQILLANDPESESTKPLASQPYVKLPDLIVLLDMKNTVHAVREANLLNIPIIAICDSDCDPCLVQYPIPANDDSLSSVGLIAGLLAKSIQEGSAIKSLSKVASAQNQGLPRACHRIGNGTSIEQNRHRNESSRNKSLDSSSEKETDTDDWPMELSFIGSPSLTSANNESDSDADSGRGSVLPHPTSPQRRGRKRLVSGHHGITPTAVAGLLRIVVNPSFTLNHAHIYTRPILEIRFKGIARTIDAGAPAILRQGPLKHIAWLEKVIVNDSMLFNDPLDQGLRRDDSGRVNVIMPGTYEVPFRFPLASILPPSFSGANGRVTYALHATLKFKESKNGQFTEFSKNIKETVVIRRYNSEHIINPAEMADLRESSPVAGYPYNAPSIRSSSDASLNSERDRRLSGNYSAAPRELNAAYLSPPISHNSMHTQSRPISPGLPLPRVLTGEVDLLGGNFTEPAVLTNLDSEDPIRYHVIIPNRSFGPDDPILAQVHISKVPDGLAVHHIDLVVKAEIMTTAGRNGKKATQTLLRHRDYPQNAGYFWNRSIHVPAVNLFRSSAPKHHSVPSMNATALAAEETTSSVTRQEVHEEPLSLDERDIFEPVSPSPAPANLLPPNFDEIHRQFTFPQNFESYRPRERSAILVAAQSPLPAPICEREMSRSLTTPAMRSSASSVARDAGISVGNSSAFQPWVYTTLGDEATASGGLPQNGLPTMRRSQSRTSTSLRNRSASRRPSSLRGILPIAALNARSTSPLSEADSVQSGGRRGGINSRRSSTARLSATNLSRRPSSTAPPVQEITEEEEEEDLEDDVSSEPTPEPSRNITPIPDNDAANRTSTPQSLRHRPVRSLSMQSFSRPLSRPATPITTTDITATQKLMRPIRKIMQRFNVPLPNAIAAAVGIETPEHPDANKPLSTFTSPFMSVRHVLEIHIVCHKPLVKNMGSAPIYLPAFDAPAVAEEDANVRDTMRRAVAEGSGVGGAVKGMFAKALKPVGFWHTTVVEIPIVLHHADERDCAFIKSYLYGPTGDAAGASGGGASENAPAYAFIRD</sequence>
<dbReference type="SUPFAM" id="SSF52313">
    <property type="entry name" value="Ribosomal protein S2"/>
    <property type="match status" value="1"/>
</dbReference>
<dbReference type="AlphaFoldDB" id="A0A507F6M2"/>
<dbReference type="STRING" id="246404.A0A507F6M2"/>
<feature type="region of interest" description="Disordered" evidence="4">
    <location>
        <begin position="852"/>
        <end position="887"/>
    </location>
</feature>
<feature type="region of interest" description="Disordered" evidence="4">
    <location>
        <begin position="261"/>
        <end position="351"/>
    </location>
</feature>
<evidence type="ECO:0000256" key="1">
    <source>
        <dbReference type="ARBA" id="ARBA00006242"/>
    </source>
</evidence>
<dbReference type="EMBL" id="QEAP01000260">
    <property type="protein sequence ID" value="TPX71267.1"/>
    <property type="molecule type" value="Genomic_DNA"/>
</dbReference>
<dbReference type="GO" id="GO:0006412">
    <property type="term" value="P:translation"/>
    <property type="evidence" value="ECO:0007669"/>
    <property type="project" value="InterPro"/>
</dbReference>
<evidence type="ECO:0000259" key="5">
    <source>
        <dbReference type="Pfam" id="PF00339"/>
    </source>
</evidence>
<dbReference type="PANTHER" id="PTHR12534:SF0">
    <property type="entry name" value="SMALL RIBOSOMAL SUBUNIT PROTEIN US2M"/>
    <property type="match status" value="1"/>
</dbReference>
<feature type="compositionally biased region" description="Polar residues" evidence="4">
    <location>
        <begin position="535"/>
        <end position="545"/>
    </location>
</feature>
<comment type="caution">
    <text evidence="6">The sequence shown here is derived from an EMBL/GenBank/DDBJ whole genome shotgun (WGS) entry which is preliminary data.</text>
</comment>
<accession>A0A507F6M2</accession>
<feature type="compositionally biased region" description="Low complexity" evidence="4">
    <location>
        <begin position="917"/>
        <end position="931"/>
    </location>
</feature>
<dbReference type="CDD" id="cd01425">
    <property type="entry name" value="RPS2"/>
    <property type="match status" value="1"/>
</dbReference>
<reference evidence="6 7" key="1">
    <citation type="journal article" date="2019" name="Sci. Rep.">
        <title>Comparative genomics of chytrid fungi reveal insights into the obligate biotrophic and pathogenic lifestyle of Synchytrium endobioticum.</title>
        <authorList>
            <person name="van de Vossenberg B.T.L.H."/>
            <person name="Warris S."/>
            <person name="Nguyen H.D.T."/>
            <person name="van Gent-Pelzer M.P.E."/>
            <person name="Joly D.L."/>
            <person name="van de Geest H.C."/>
            <person name="Bonants P.J.M."/>
            <person name="Smith D.S."/>
            <person name="Levesque C.A."/>
            <person name="van der Lee T.A.J."/>
        </authorList>
    </citation>
    <scope>NUCLEOTIDE SEQUENCE [LARGE SCALE GENOMIC DNA]</scope>
    <source>
        <strain evidence="6 7">CBS 675.73</strain>
    </source>
</reference>
<proteinExistence type="inferred from homology"/>
<evidence type="ECO:0000256" key="3">
    <source>
        <dbReference type="ARBA" id="ARBA00023274"/>
    </source>
</evidence>
<dbReference type="HAMAP" id="MF_00291_B">
    <property type="entry name" value="Ribosomal_uS2_B"/>
    <property type="match status" value="1"/>
</dbReference>
<dbReference type="Proteomes" id="UP000320333">
    <property type="component" value="Unassembled WGS sequence"/>
</dbReference>
<dbReference type="PROSITE" id="PS00962">
    <property type="entry name" value="RIBOSOMAL_S2_1"/>
    <property type="match status" value="1"/>
</dbReference>
<dbReference type="OrthoDB" id="2320368at2759"/>
<dbReference type="PRINTS" id="PR00395">
    <property type="entry name" value="RIBOSOMALS2"/>
</dbReference>
<dbReference type="InterPro" id="IPR005706">
    <property type="entry name" value="Ribosomal_uS2_bac/mit/plastid"/>
</dbReference>
<evidence type="ECO:0000313" key="6">
    <source>
        <dbReference type="EMBL" id="TPX71267.1"/>
    </source>
</evidence>
<dbReference type="PANTHER" id="PTHR12534">
    <property type="entry name" value="30S RIBOSOMAL PROTEIN S2 PROKARYOTIC AND ORGANELLAR"/>
    <property type="match status" value="1"/>
</dbReference>
<keyword evidence="3" id="KW-0687">Ribonucleoprotein</keyword>
<dbReference type="InterPro" id="IPR014752">
    <property type="entry name" value="Arrestin-like_C"/>
</dbReference>
<dbReference type="GO" id="GO:0003735">
    <property type="term" value="F:structural constituent of ribosome"/>
    <property type="evidence" value="ECO:0007669"/>
    <property type="project" value="InterPro"/>
</dbReference>
<feature type="compositionally biased region" description="Basic and acidic residues" evidence="4">
    <location>
        <begin position="276"/>
        <end position="296"/>
    </location>
</feature>
<dbReference type="Pfam" id="PF00318">
    <property type="entry name" value="Ribosomal_S2"/>
    <property type="match status" value="1"/>
</dbReference>
<protein>
    <recommendedName>
        <fullName evidence="5">Arrestin-like N-terminal domain-containing protein</fullName>
    </recommendedName>
</protein>
<dbReference type="InterPro" id="IPR018130">
    <property type="entry name" value="Ribosomal_uS2_CS"/>
</dbReference>
<feature type="compositionally biased region" description="Polar residues" evidence="4">
    <location>
        <begin position="962"/>
        <end position="972"/>
    </location>
</feature>
<evidence type="ECO:0000313" key="7">
    <source>
        <dbReference type="Proteomes" id="UP000320333"/>
    </source>
</evidence>
<gene>
    <name evidence="6" type="ORF">CcCBS67573_g06275</name>
</gene>
<evidence type="ECO:0000256" key="2">
    <source>
        <dbReference type="ARBA" id="ARBA00022980"/>
    </source>
</evidence>
<dbReference type="Gene3D" id="2.60.40.640">
    <property type="match status" value="1"/>
</dbReference>
<evidence type="ECO:0000256" key="4">
    <source>
        <dbReference type="SAM" id="MobiDB-lite"/>
    </source>
</evidence>
<feature type="region of interest" description="Disordered" evidence="4">
    <location>
        <begin position="531"/>
        <end position="552"/>
    </location>
</feature>
<dbReference type="Gene3D" id="3.40.50.10490">
    <property type="entry name" value="Glucose-6-phosphate isomerase like protein, domain 1"/>
    <property type="match status" value="1"/>
</dbReference>
<name>A0A507F6M2_9FUNG</name>
<dbReference type="InterPro" id="IPR023591">
    <property type="entry name" value="Ribosomal_uS2_flav_dom_sf"/>
</dbReference>
<keyword evidence="7" id="KW-1185">Reference proteome</keyword>
<organism evidence="6 7">
    <name type="scientific">Chytriomyces confervae</name>
    <dbReference type="NCBI Taxonomy" id="246404"/>
    <lineage>
        <taxon>Eukaryota</taxon>
        <taxon>Fungi</taxon>
        <taxon>Fungi incertae sedis</taxon>
        <taxon>Chytridiomycota</taxon>
        <taxon>Chytridiomycota incertae sedis</taxon>
        <taxon>Chytridiomycetes</taxon>
        <taxon>Chytridiales</taxon>
        <taxon>Chytriomycetaceae</taxon>
        <taxon>Chytriomyces</taxon>
    </lineage>
</organism>
<feature type="compositionally biased region" description="Acidic residues" evidence="4">
    <location>
        <begin position="947"/>
        <end position="961"/>
    </location>
</feature>
<feature type="compositionally biased region" description="Low complexity" evidence="4">
    <location>
        <begin position="862"/>
        <end position="877"/>
    </location>
</feature>
<feature type="compositionally biased region" description="Polar residues" evidence="4">
    <location>
        <begin position="932"/>
        <end position="942"/>
    </location>
</feature>
<dbReference type="Pfam" id="PF00339">
    <property type="entry name" value="Arrestin_N"/>
    <property type="match status" value="1"/>
</dbReference>
<feature type="domain" description="Arrestin-like N-terminal" evidence="5">
    <location>
        <begin position="438"/>
        <end position="490"/>
    </location>
</feature>